<reference evidence="8" key="1">
    <citation type="submission" date="2025-08" db="UniProtKB">
        <authorList>
            <consortium name="RefSeq"/>
        </authorList>
    </citation>
    <scope>IDENTIFICATION</scope>
</reference>
<feature type="domain" description="ATPase AAA-type core" evidence="5">
    <location>
        <begin position="86"/>
        <end position="143"/>
    </location>
</feature>
<gene>
    <name evidence="8" type="primary">LOC105429602</name>
</gene>
<dbReference type="InterPro" id="IPR041569">
    <property type="entry name" value="AAA_lid_3"/>
</dbReference>
<dbReference type="Proteomes" id="UP000504615">
    <property type="component" value="Unplaced"/>
</dbReference>
<evidence type="ECO:0000256" key="4">
    <source>
        <dbReference type="SAM" id="Coils"/>
    </source>
</evidence>
<dbReference type="FunFam" id="1.10.8.60:FF:000008">
    <property type="entry name" value="26S protease regulatory subunit 10B"/>
    <property type="match status" value="1"/>
</dbReference>
<dbReference type="GO" id="GO:0016887">
    <property type="term" value="F:ATP hydrolysis activity"/>
    <property type="evidence" value="ECO:0007669"/>
    <property type="project" value="InterPro"/>
</dbReference>
<dbReference type="FunFam" id="3.40.50.300:FF:003803">
    <property type="entry name" value="Uncharacterized protein"/>
    <property type="match status" value="1"/>
</dbReference>
<dbReference type="InterPro" id="IPR003959">
    <property type="entry name" value="ATPase_AAA_core"/>
</dbReference>
<dbReference type="SUPFAM" id="SSF52540">
    <property type="entry name" value="P-loop containing nucleoside triphosphate hydrolases"/>
    <property type="match status" value="1"/>
</dbReference>
<proteinExistence type="inferred from homology"/>
<dbReference type="GO" id="GO:0005524">
    <property type="term" value="F:ATP binding"/>
    <property type="evidence" value="ECO:0007669"/>
    <property type="project" value="UniProtKB-KW"/>
</dbReference>
<keyword evidence="1 3" id="KW-0547">Nucleotide-binding</keyword>
<feature type="domain" description="AAA ATPase AAA+ lid" evidence="6">
    <location>
        <begin position="166"/>
        <end position="208"/>
    </location>
</feature>
<dbReference type="InterPro" id="IPR027417">
    <property type="entry name" value="P-loop_NTPase"/>
</dbReference>
<keyword evidence="7" id="KW-1185">Reference proteome</keyword>
<dbReference type="Gene3D" id="3.40.50.300">
    <property type="entry name" value="P-loop containing nucleotide triphosphate hydrolases"/>
    <property type="match status" value="1"/>
</dbReference>
<dbReference type="OrthoDB" id="1937997at2759"/>
<protein>
    <submittedName>
        <fullName evidence="8">26S proteasome regulatory subunit 10B</fullName>
    </submittedName>
</protein>
<evidence type="ECO:0000256" key="2">
    <source>
        <dbReference type="ARBA" id="ARBA00022840"/>
    </source>
</evidence>
<dbReference type="InterPro" id="IPR003960">
    <property type="entry name" value="ATPase_AAA_CS"/>
</dbReference>
<keyword evidence="2 3" id="KW-0067">ATP-binding</keyword>
<feature type="coiled-coil region" evidence="4">
    <location>
        <begin position="23"/>
        <end position="57"/>
    </location>
</feature>
<evidence type="ECO:0000259" key="6">
    <source>
        <dbReference type="Pfam" id="PF17862"/>
    </source>
</evidence>
<dbReference type="Pfam" id="PF17862">
    <property type="entry name" value="AAA_lid_3"/>
    <property type="match status" value="1"/>
</dbReference>
<organism evidence="7 8">
    <name type="scientific">Pogonomyrmex barbatus</name>
    <name type="common">red harvester ant</name>
    <dbReference type="NCBI Taxonomy" id="144034"/>
    <lineage>
        <taxon>Eukaryota</taxon>
        <taxon>Metazoa</taxon>
        <taxon>Ecdysozoa</taxon>
        <taxon>Arthropoda</taxon>
        <taxon>Hexapoda</taxon>
        <taxon>Insecta</taxon>
        <taxon>Pterygota</taxon>
        <taxon>Neoptera</taxon>
        <taxon>Endopterygota</taxon>
        <taxon>Hymenoptera</taxon>
        <taxon>Apocrita</taxon>
        <taxon>Aculeata</taxon>
        <taxon>Formicoidea</taxon>
        <taxon>Formicidae</taxon>
        <taxon>Myrmicinae</taxon>
        <taxon>Pogonomyrmex</taxon>
    </lineage>
</organism>
<dbReference type="GO" id="GO:0000502">
    <property type="term" value="C:proteasome complex"/>
    <property type="evidence" value="ECO:0007669"/>
    <property type="project" value="UniProtKB-KW"/>
</dbReference>
<dbReference type="RefSeq" id="XP_011640997.1">
    <property type="nucleotide sequence ID" value="XM_011642695.2"/>
</dbReference>
<sequence>MAVTMDSVREKALQDYRKKLLEHKEVESRLKEMREHLKDLTKQYDKSENDLKALQSVGQIVGEVLKQLTEEKCKYIHIYINICSEGTSADREIQRTLMELLNQMDGFDSLGQVKMIMATNRPDTLDPALLRPGRLDRKIEIPLPNEQARLEILKIHALPIAKHGEIDYEAVVKLSDGFNGADLRNVCTEAGLFAIRLEREYVIQEDFMKAVRKVSDNKKLESKLDYKPV</sequence>
<evidence type="ECO:0000256" key="3">
    <source>
        <dbReference type="RuleBase" id="RU003651"/>
    </source>
</evidence>
<comment type="similarity">
    <text evidence="3">Belongs to the AAA ATPase family.</text>
</comment>
<name>A0A6I9X8R5_9HYME</name>
<dbReference type="Gene3D" id="1.10.8.60">
    <property type="match status" value="1"/>
</dbReference>
<evidence type="ECO:0000313" key="7">
    <source>
        <dbReference type="Proteomes" id="UP000504615"/>
    </source>
</evidence>
<accession>A0A6I9X8R5</accession>
<evidence type="ECO:0000313" key="8">
    <source>
        <dbReference type="RefSeq" id="XP_011640997.1"/>
    </source>
</evidence>
<keyword evidence="8" id="KW-0647">Proteasome</keyword>
<dbReference type="PROSITE" id="PS00674">
    <property type="entry name" value="AAA"/>
    <property type="match status" value="1"/>
</dbReference>
<evidence type="ECO:0000256" key="1">
    <source>
        <dbReference type="ARBA" id="ARBA00022741"/>
    </source>
</evidence>
<keyword evidence="4" id="KW-0175">Coiled coil</keyword>
<dbReference type="CTD" id="31567"/>
<dbReference type="KEGG" id="pbar:105429602"/>
<dbReference type="GeneID" id="105429602"/>
<evidence type="ECO:0000259" key="5">
    <source>
        <dbReference type="Pfam" id="PF00004"/>
    </source>
</evidence>
<dbReference type="AlphaFoldDB" id="A0A6I9X8R5"/>
<dbReference type="PANTHER" id="PTHR23073">
    <property type="entry name" value="26S PROTEASOME REGULATORY SUBUNIT"/>
    <property type="match status" value="1"/>
</dbReference>
<dbReference type="Pfam" id="PF00004">
    <property type="entry name" value="AAA"/>
    <property type="match status" value="1"/>
</dbReference>
<dbReference type="InterPro" id="IPR050221">
    <property type="entry name" value="26S_Proteasome_ATPase"/>
</dbReference>